<dbReference type="Pfam" id="PF03798">
    <property type="entry name" value="TRAM_LAG1_CLN8"/>
    <property type="match status" value="1"/>
</dbReference>
<dbReference type="SMART" id="SM00724">
    <property type="entry name" value="TLC"/>
    <property type="match status" value="1"/>
</dbReference>
<dbReference type="GO" id="GO:0005783">
    <property type="term" value="C:endoplasmic reticulum"/>
    <property type="evidence" value="ECO:0007669"/>
    <property type="project" value="TreeGrafter"/>
</dbReference>
<evidence type="ECO:0000256" key="4">
    <source>
        <dbReference type="ARBA" id="ARBA00023136"/>
    </source>
</evidence>
<dbReference type="AlphaFoldDB" id="A0AAP0D3X4"/>
<feature type="transmembrane region" description="Helical" evidence="6">
    <location>
        <begin position="203"/>
        <end position="229"/>
    </location>
</feature>
<feature type="transmembrane region" description="Helical" evidence="6">
    <location>
        <begin position="121"/>
        <end position="140"/>
    </location>
</feature>
<keyword evidence="9" id="KW-1185">Reference proteome</keyword>
<dbReference type="PANTHER" id="PTHR13439">
    <property type="entry name" value="CT120 PROTEIN"/>
    <property type="match status" value="1"/>
</dbReference>
<organism evidence="8 9">
    <name type="scientific">Deinandra increscens subsp. villosa</name>
    <dbReference type="NCBI Taxonomy" id="3103831"/>
    <lineage>
        <taxon>Eukaryota</taxon>
        <taxon>Viridiplantae</taxon>
        <taxon>Streptophyta</taxon>
        <taxon>Embryophyta</taxon>
        <taxon>Tracheophyta</taxon>
        <taxon>Spermatophyta</taxon>
        <taxon>Magnoliopsida</taxon>
        <taxon>eudicotyledons</taxon>
        <taxon>Gunneridae</taxon>
        <taxon>Pentapetalae</taxon>
        <taxon>asterids</taxon>
        <taxon>campanulids</taxon>
        <taxon>Asterales</taxon>
        <taxon>Asteraceae</taxon>
        <taxon>Asteroideae</taxon>
        <taxon>Heliantheae alliance</taxon>
        <taxon>Madieae</taxon>
        <taxon>Madiinae</taxon>
        <taxon>Deinandra</taxon>
    </lineage>
</organism>
<feature type="transmembrane region" description="Helical" evidence="6">
    <location>
        <begin position="241"/>
        <end position="265"/>
    </location>
</feature>
<keyword evidence="4 5" id="KW-0472">Membrane</keyword>
<keyword evidence="2 5" id="KW-0812">Transmembrane</keyword>
<reference evidence="8 9" key="1">
    <citation type="submission" date="2024-04" db="EMBL/GenBank/DDBJ databases">
        <title>The reference genome of an endangered Asteraceae, Deinandra increscens subsp. villosa, native to the Central Coast of California.</title>
        <authorList>
            <person name="Guilliams M."/>
            <person name="Hasenstab-Lehman K."/>
            <person name="Meyer R."/>
            <person name="Mcevoy S."/>
        </authorList>
    </citation>
    <scope>NUCLEOTIDE SEQUENCE [LARGE SCALE GENOMIC DNA]</scope>
    <source>
        <tissue evidence="8">Leaf</tissue>
    </source>
</reference>
<feature type="domain" description="TLC" evidence="7">
    <location>
        <begin position="69"/>
        <end position="273"/>
    </location>
</feature>
<dbReference type="InterPro" id="IPR050846">
    <property type="entry name" value="TLCD"/>
</dbReference>
<evidence type="ECO:0000313" key="8">
    <source>
        <dbReference type="EMBL" id="KAK9066003.1"/>
    </source>
</evidence>
<evidence type="ECO:0000256" key="2">
    <source>
        <dbReference type="ARBA" id="ARBA00022692"/>
    </source>
</evidence>
<keyword evidence="3 6" id="KW-1133">Transmembrane helix</keyword>
<gene>
    <name evidence="8" type="ORF">SSX86_015405</name>
</gene>
<evidence type="ECO:0000256" key="3">
    <source>
        <dbReference type="ARBA" id="ARBA00022989"/>
    </source>
</evidence>
<evidence type="ECO:0000256" key="1">
    <source>
        <dbReference type="ARBA" id="ARBA00004141"/>
    </source>
</evidence>
<dbReference type="GO" id="GO:0016020">
    <property type="term" value="C:membrane"/>
    <property type="evidence" value="ECO:0007669"/>
    <property type="project" value="UniProtKB-SubCell"/>
</dbReference>
<dbReference type="PROSITE" id="PS50922">
    <property type="entry name" value="TLC"/>
    <property type="match status" value="1"/>
</dbReference>
<comment type="caution">
    <text evidence="8">The sequence shown here is derived from an EMBL/GenBank/DDBJ whole genome shotgun (WGS) entry which is preliminary data.</text>
</comment>
<feature type="transmembrane region" description="Helical" evidence="6">
    <location>
        <begin position="82"/>
        <end position="101"/>
    </location>
</feature>
<evidence type="ECO:0000259" key="7">
    <source>
        <dbReference type="PROSITE" id="PS50922"/>
    </source>
</evidence>
<evidence type="ECO:0000313" key="9">
    <source>
        <dbReference type="Proteomes" id="UP001408789"/>
    </source>
</evidence>
<evidence type="ECO:0000256" key="5">
    <source>
        <dbReference type="PROSITE-ProRule" id="PRU00205"/>
    </source>
</evidence>
<evidence type="ECO:0000256" key="6">
    <source>
        <dbReference type="SAM" id="Phobius"/>
    </source>
</evidence>
<dbReference type="PANTHER" id="PTHR13439:SF0">
    <property type="entry name" value="TOPOISOMERASE I DAMAGE AFFECTED PROTEIN 4"/>
    <property type="match status" value="1"/>
</dbReference>
<dbReference type="GO" id="GO:0055088">
    <property type="term" value="P:lipid homeostasis"/>
    <property type="evidence" value="ECO:0007669"/>
    <property type="project" value="TreeGrafter"/>
</dbReference>
<protein>
    <recommendedName>
        <fullName evidence="7">TLC domain-containing protein</fullName>
    </recommendedName>
</protein>
<accession>A0AAP0D3X4</accession>
<sequence>MMLGLDYGSIWWDIIDDFSSLSDEKRWLISAFGGIIFSLISNIFFFKSYEFTGIITPFVFKGFTKLNKAQKLEWMNRGFSTFHALFVAIASVYFILFSDLFDENAHEKLIIYRRSTLSETILGMSSGYFLSDMAMIIWTYPTLGGLEYVLHHGLSMFAIMQSLLSGEAEYYIFMVLFTESTTPFVNLRWYFDVAGMKSSKLYVWNGIAMFFGWLAARIVLFGFFFYHMYNHLDQVRQVHIITFYGLLTVPPILAIMNLFWFFKIAKGMIRTLRKKTHTS</sequence>
<comment type="subcellular location">
    <subcellularLocation>
        <location evidence="1">Membrane</location>
        <topology evidence="1">Multi-pass membrane protein</topology>
    </subcellularLocation>
</comment>
<dbReference type="InterPro" id="IPR006634">
    <property type="entry name" value="TLC-dom"/>
</dbReference>
<dbReference type="EMBL" id="JBCNJP010000016">
    <property type="protein sequence ID" value="KAK9066003.1"/>
    <property type="molecule type" value="Genomic_DNA"/>
</dbReference>
<name>A0AAP0D3X4_9ASTR</name>
<dbReference type="Proteomes" id="UP001408789">
    <property type="component" value="Unassembled WGS sequence"/>
</dbReference>
<feature type="transmembrane region" description="Helical" evidence="6">
    <location>
        <begin position="27"/>
        <end position="46"/>
    </location>
</feature>
<proteinExistence type="predicted"/>